<protein>
    <recommendedName>
        <fullName evidence="4">Permease</fullName>
    </recommendedName>
</protein>
<name>A0ABS8QG98_9BACI</name>
<accession>A0ABS8QG98</accession>
<evidence type="ECO:0008006" key="4">
    <source>
        <dbReference type="Google" id="ProtNLM"/>
    </source>
</evidence>
<evidence type="ECO:0000313" key="2">
    <source>
        <dbReference type="EMBL" id="MCD4838185.1"/>
    </source>
</evidence>
<dbReference type="Proteomes" id="UP001162836">
    <property type="component" value="Unassembled WGS sequence"/>
</dbReference>
<keyword evidence="1" id="KW-0472">Membrane</keyword>
<keyword evidence="3" id="KW-1185">Reference proteome</keyword>
<keyword evidence="1" id="KW-0812">Transmembrane</keyword>
<sequence length="59" mass="6320">MEPIAFGMVFTGVTGGTLAVLSLLGKKISINEAAIKVVLEASKFGTILYLLQYISKIFL</sequence>
<keyword evidence="1" id="KW-1133">Transmembrane helix</keyword>
<proteinExistence type="predicted"/>
<dbReference type="EMBL" id="JAJODE010000008">
    <property type="protein sequence ID" value="MCD4838185.1"/>
    <property type="molecule type" value="Genomic_DNA"/>
</dbReference>
<reference evidence="2 3" key="1">
    <citation type="journal article" date="2023" name="Antonie Van Leeuwenhoek">
        <title>Unveiling the genomic potential of a novel thermostable glycoside hydrolases producing Neobacillus sedimentimangrovi UE25.</title>
        <authorList>
            <person name="Ejaz U."/>
            <person name="Saleem F."/>
            <person name="Rashid R."/>
            <person name="Hasan K.A."/>
            <person name="Syed M.N."/>
            <person name="Sohail M."/>
        </authorList>
    </citation>
    <scope>NUCLEOTIDE SEQUENCE [LARGE SCALE GENOMIC DNA]</scope>
    <source>
        <strain evidence="2 3">UE25</strain>
    </source>
</reference>
<evidence type="ECO:0000256" key="1">
    <source>
        <dbReference type="SAM" id="Phobius"/>
    </source>
</evidence>
<dbReference type="RefSeq" id="WP_231314393.1">
    <property type="nucleotide sequence ID" value="NZ_JAJODE010000008.1"/>
</dbReference>
<gene>
    <name evidence="2" type="ORF">LRS37_04720</name>
</gene>
<feature type="transmembrane region" description="Helical" evidence="1">
    <location>
        <begin position="6"/>
        <end position="25"/>
    </location>
</feature>
<organism evidence="2 3">
    <name type="scientific">Neobacillus sedimentimangrovi</name>
    <dbReference type="NCBI Taxonomy" id="2699460"/>
    <lineage>
        <taxon>Bacteria</taxon>
        <taxon>Bacillati</taxon>
        <taxon>Bacillota</taxon>
        <taxon>Bacilli</taxon>
        <taxon>Bacillales</taxon>
        <taxon>Bacillaceae</taxon>
        <taxon>Neobacillus</taxon>
    </lineage>
</organism>
<evidence type="ECO:0000313" key="3">
    <source>
        <dbReference type="Proteomes" id="UP001162836"/>
    </source>
</evidence>
<comment type="caution">
    <text evidence="2">The sequence shown here is derived from an EMBL/GenBank/DDBJ whole genome shotgun (WGS) entry which is preliminary data.</text>
</comment>